<evidence type="ECO:0000313" key="1">
    <source>
        <dbReference type="EMBL" id="MBB5056150.1"/>
    </source>
</evidence>
<organism evidence="1 2">
    <name type="scientific">Granulicella aggregans</name>
    <dbReference type="NCBI Taxonomy" id="474949"/>
    <lineage>
        <taxon>Bacteria</taxon>
        <taxon>Pseudomonadati</taxon>
        <taxon>Acidobacteriota</taxon>
        <taxon>Terriglobia</taxon>
        <taxon>Terriglobales</taxon>
        <taxon>Acidobacteriaceae</taxon>
        <taxon>Granulicella</taxon>
    </lineage>
</organism>
<dbReference type="EMBL" id="JACHIP010000001">
    <property type="protein sequence ID" value="MBB5056150.1"/>
    <property type="molecule type" value="Genomic_DNA"/>
</dbReference>
<dbReference type="InterPro" id="IPR024078">
    <property type="entry name" value="LmbE-like_dom_sf"/>
</dbReference>
<accession>A0A7W8E3H5</accession>
<protein>
    <recommendedName>
        <fullName evidence="3">GlcNAc-PI de-N-acetylase</fullName>
    </recommendedName>
</protein>
<proteinExistence type="predicted"/>
<comment type="caution">
    <text evidence="1">The sequence shown here is derived from an EMBL/GenBank/DDBJ whole genome shotgun (WGS) entry which is preliminary data.</text>
</comment>
<name>A0A7W8E3H5_9BACT</name>
<dbReference type="Gene3D" id="3.40.50.10320">
    <property type="entry name" value="LmbE-like"/>
    <property type="match status" value="1"/>
</dbReference>
<gene>
    <name evidence="1" type="ORF">HDF16_000819</name>
</gene>
<keyword evidence="2" id="KW-1185">Reference proteome</keyword>
<sequence length="200" mass="21962">MRRKEDGELLKLLPKLRMEDLNLKDAPIRLRCGTDGEFTVAPAADDSAVVKIQKALAKLDAEMKIDAVLLPLGLGHHVDHLVARNAALDFGATRACAFYEDLPDALRNGDAFDTDRDTDPAVHDEVASLSQTYTPVLLKSGHDAENGIKRKLKMVSVYASQIDEPTMQTISNFATRYGAGERVWANETWVADGRLTSVTI</sequence>
<evidence type="ECO:0000313" key="2">
    <source>
        <dbReference type="Proteomes" id="UP000540989"/>
    </source>
</evidence>
<reference evidence="1 2" key="1">
    <citation type="submission" date="2020-08" db="EMBL/GenBank/DDBJ databases">
        <title>Genomic Encyclopedia of Type Strains, Phase IV (KMG-V): Genome sequencing to study the core and pangenomes of soil and plant-associated prokaryotes.</title>
        <authorList>
            <person name="Whitman W."/>
        </authorList>
    </citation>
    <scope>NUCLEOTIDE SEQUENCE [LARGE SCALE GENOMIC DNA]</scope>
    <source>
        <strain evidence="1 2">M8UP14</strain>
    </source>
</reference>
<dbReference type="AlphaFoldDB" id="A0A7W8E3H5"/>
<dbReference type="Proteomes" id="UP000540989">
    <property type="component" value="Unassembled WGS sequence"/>
</dbReference>
<dbReference type="SUPFAM" id="SSF102588">
    <property type="entry name" value="LmbE-like"/>
    <property type="match status" value="1"/>
</dbReference>
<evidence type="ECO:0008006" key="3">
    <source>
        <dbReference type="Google" id="ProtNLM"/>
    </source>
</evidence>